<gene>
    <name evidence="1" type="ORF">CHARACLAT_014945</name>
</gene>
<accession>A0ABU7DKL8</accession>
<dbReference type="EMBL" id="JAHUTJ010025729">
    <property type="protein sequence ID" value="MED6274299.1"/>
    <property type="molecule type" value="Genomic_DNA"/>
</dbReference>
<proteinExistence type="predicted"/>
<reference evidence="1 2" key="1">
    <citation type="submission" date="2021-06" db="EMBL/GenBank/DDBJ databases">
        <authorList>
            <person name="Palmer J.M."/>
        </authorList>
    </citation>
    <scope>NUCLEOTIDE SEQUENCE [LARGE SCALE GENOMIC DNA]</scope>
    <source>
        <strain evidence="1 2">CL_MEX2019</strain>
        <tissue evidence="1">Muscle</tissue>
    </source>
</reference>
<evidence type="ECO:0000313" key="2">
    <source>
        <dbReference type="Proteomes" id="UP001352852"/>
    </source>
</evidence>
<evidence type="ECO:0000313" key="1">
    <source>
        <dbReference type="EMBL" id="MED6274299.1"/>
    </source>
</evidence>
<comment type="caution">
    <text evidence="1">The sequence shown here is derived from an EMBL/GenBank/DDBJ whole genome shotgun (WGS) entry which is preliminary data.</text>
</comment>
<sequence>MRHICSNIEMVSPDTYNLLLSSSQSPDLNVVENLWIELKRRGFKGKHRTILKDCANRNGQRSLSLVPPFQNIEDWIKCHPSGKKGVKATVIYVQQNDFFTNVVKLKAGFFCIFQGEIMLLQ</sequence>
<name>A0ABU7DKL8_9TELE</name>
<organism evidence="1 2">
    <name type="scientific">Characodon lateralis</name>
    <dbReference type="NCBI Taxonomy" id="208331"/>
    <lineage>
        <taxon>Eukaryota</taxon>
        <taxon>Metazoa</taxon>
        <taxon>Chordata</taxon>
        <taxon>Craniata</taxon>
        <taxon>Vertebrata</taxon>
        <taxon>Euteleostomi</taxon>
        <taxon>Actinopterygii</taxon>
        <taxon>Neopterygii</taxon>
        <taxon>Teleostei</taxon>
        <taxon>Neoteleostei</taxon>
        <taxon>Acanthomorphata</taxon>
        <taxon>Ovalentaria</taxon>
        <taxon>Atherinomorphae</taxon>
        <taxon>Cyprinodontiformes</taxon>
        <taxon>Goodeidae</taxon>
        <taxon>Characodon</taxon>
    </lineage>
</organism>
<keyword evidence="2" id="KW-1185">Reference proteome</keyword>
<evidence type="ECO:0008006" key="3">
    <source>
        <dbReference type="Google" id="ProtNLM"/>
    </source>
</evidence>
<dbReference type="Proteomes" id="UP001352852">
    <property type="component" value="Unassembled WGS sequence"/>
</dbReference>
<protein>
    <recommendedName>
        <fullName evidence="3">Tc1-like transposase DDE domain-containing protein</fullName>
    </recommendedName>
</protein>